<gene>
    <name evidence="6" type="ORF">AW736_22765</name>
</gene>
<name>A0A178ICQ5_9BACT</name>
<dbReference type="InterPro" id="IPR003961">
    <property type="entry name" value="FN3_dom"/>
</dbReference>
<evidence type="ECO:0008006" key="8">
    <source>
        <dbReference type="Google" id="ProtNLM"/>
    </source>
</evidence>
<feature type="chain" id="PRO_5008088644" description="Ig-like domain-containing protein" evidence="3">
    <location>
        <begin position="31"/>
        <end position="1714"/>
    </location>
</feature>
<dbReference type="InterPro" id="IPR036116">
    <property type="entry name" value="FN3_sf"/>
</dbReference>
<comment type="caution">
    <text evidence="6">The sequence shown here is derived from an EMBL/GenBank/DDBJ whole genome shotgun (WGS) entry which is preliminary data.</text>
</comment>
<evidence type="ECO:0000313" key="6">
    <source>
        <dbReference type="EMBL" id="OAM87518.1"/>
    </source>
</evidence>
<dbReference type="SUPFAM" id="SSF49265">
    <property type="entry name" value="Fibronectin type III"/>
    <property type="match status" value="1"/>
</dbReference>
<feature type="domain" description="Fibronectin type-III" evidence="5">
    <location>
        <begin position="1160"/>
        <end position="1253"/>
    </location>
</feature>
<evidence type="ECO:0000256" key="3">
    <source>
        <dbReference type="SAM" id="SignalP"/>
    </source>
</evidence>
<dbReference type="STRING" id="1184151.AW736_22765"/>
<dbReference type="CDD" id="cd00063">
    <property type="entry name" value="FN3"/>
    <property type="match status" value="1"/>
</dbReference>
<dbReference type="SUPFAM" id="SSF101898">
    <property type="entry name" value="NHL repeat"/>
    <property type="match status" value="1"/>
</dbReference>
<dbReference type="PANTHER" id="PTHR46388:SF2">
    <property type="entry name" value="NHL REPEAT-CONTAINING PROTEIN 2"/>
    <property type="match status" value="1"/>
</dbReference>
<dbReference type="PROSITE" id="PS50835">
    <property type="entry name" value="IG_LIKE"/>
    <property type="match status" value="1"/>
</dbReference>
<feature type="compositionally biased region" description="Low complexity" evidence="1">
    <location>
        <begin position="1152"/>
        <end position="1164"/>
    </location>
</feature>
<evidence type="ECO:0000313" key="7">
    <source>
        <dbReference type="Proteomes" id="UP000078486"/>
    </source>
</evidence>
<feature type="region of interest" description="Disordered" evidence="1">
    <location>
        <begin position="1147"/>
        <end position="1171"/>
    </location>
</feature>
<proteinExistence type="predicted"/>
<keyword evidence="2" id="KW-0812">Transmembrane</keyword>
<feature type="signal peptide" evidence="3">
    <location>
        <begin position="1"/>
        <end position="30"/>
    </location>
</feature>
<keyword evidence="2" id="KW-0472">Membrane</keyword>
<dbReference type="InterPro" id="IPR036179">
    <property type="entry name" value="Ig-like_dom_sf"/>
</dbReference>
<dbReference type="InterPro" id="IPR007110">
    <property type="entry name" value="Ig-like_dom"/>
</dbReference>
<dbReference type="Proteomes" id="UP000078486">
    <property type="component" value="Unassembled WGS sequence"/>
</dbReference>
<sequence>MRCHAARRSLPCLSALFVFLLAAIAPSVLKGAPPSTANTLLLEPETFAAHGGWDIIDGQDGTTEIFIKSAATGGTALAGFNITTAGTYAVWALSRDFDTSPGTRLFGVWIDKTEPDEVCGKHGVNGWRWELAKTLSLTAGTHTIEVKHINSLGRLEAVLVTSADLDPNAPGVTRASLNTYNQAPQQAVRKPVTAPELATPSVTEGTAGVAAELQNTNMTLRFRKAQTAGGQDVLLREVEFRTGATAGQSWRAKVEPVHLITSATSAISYAWAPRWKSVETEDWEFNGATWTLPVDSRNAFLAGDARARYLPETVEQTVDARTVRIFYKLQQGTAPAGLPAGLSVTWHLPETGFAARMETSLTAAQAGWYSLAFAAGGAGGFPSGEVAALQLPPLYQFKRAPDVPVVLMSSVTPHPLALVETQGAPGITHGVIADPGGLIPEWAAQGNATCGFSLRGREGEIQPAVFAPLLGGSGSQINAGGTLGAAWWVMTAPQSWLETMRDADTAVLKLRDYREPWNSSITRQALNIINLIKSGPQFRWYDNLKGPSNIEAPSTATQSAPLMLVSAARLTRDAEFYKQRGLPSLEFALSRPYAHYATSTENNGYVTRDELTRLNFNNRSYGTAAWQGFDELLGGLNPWLRDNMKTSGGQVRPVSGVPTWSEKLALYRSVPAPALLAEIVNDAKTWAASAFDRAFEPPVSTGAFYNVSFYPYWWDLLDLYELTGDPDVLAYARQGAAQTAAGQWVHPIVPENATATLYPGGRVDYTRTVWWDGNERKRLGWPPDWPSGTPMTFDIPEKTVPAWLPATAGLGLEQPSTYFTAHGMSNIMNTTWAANLLRLSAYTGEDYWRTHARNALIGRGSNYPGYYLSLYIDLMHDPEYPDKGPDLTSFYWHHAPVHLAMLVDFLVTDADARTDGAIRFPYVKSQGYVWFSSRIYGGRPGRIFDDANCWLWLDDKKFNVDTPKVDYLGARSDEKFHLVVLNQARDAVAAKVYIDTAALGIAPAASAHLRDASGSVTMVEPGADGKYPVSLAHRGWAVLTFDAAPEDAWPACPALSEKPVKATIDATWGDMHAFRIRSPHGTDSFYVGLTGMPDGGKITLVFEDAGGSRVIASKSGGPYEISAHDISFGDAIRFKLQLEQAGGATTTTPVFTLNGTGPTTPGGLSASDEGSGRAGLLWTPAPGAVSYKIKRAASPGGPFQMIAQIPAASGAAMEYIDGNLVDNQDYYYAISAVNPYGESPDSAIVGVSIINSAAPKITAHPVAQNAECGTKITLSVSAAAETGLVYQWLKDGVAVTGANSPTLLLAGLPSDSGVYRVRITGKNGATLSDPASITITPDQDSPLLAPASVTVDDAGILYVSDEEKHIVHILTPPGSLNVYMNTFAGTPGVTGTADATGTQARFNRPLGLAARAGALYVADFGNGALRAVTTGREVGTLATGDLGGTAGITTDTAGNIYAADKTSHVIRKIEAATGARHVIAGLLNNSGTDDGNGTGARFNAPAGIAWSSGSTAGGVLYIADTENHAIRKMDLGGGNLVTTLAGSAGMPGWLDGAGDDALFNRPEGITADIDGTLYIADTGNSLIREIAPGGPVSTVAGGDAGAAGFKDATGTNALFNRPRGVALGRGRELYIADTGNRAIRRIDLNNNVQTLLAISSGSTPGQDPEQPGNPEGGGGGGGGGALSSWYLIAISALILSKAAGFCFKTATRFEISRK</sequence>
<dbReference type="SUPFAM" id="SSF48726">
    <property type="entry name" value="Immunoglobulin"/>
    <property type="match status" value="1"/>
</dbReference>
<reference evidence="6 7" key="1">
    <citation type="submission" date="2016-01" db="EMBL/GenBank/DDBJ databases">
        <title>High potential of lignocellulose degradation of a new Verrucomicrobia species.</title>
        <authorList>
            <person name="Wang Y."/>
            <person name="Shi Y."/>
            <person name="Qiu Z."/>
            <person name="Liu S."/>
            <person name="Yang H."/>
        </authorList>
    </citation>
    <scope>NUCLEOTIDE SEQUENCE [LARGE SCALE GENOMIC DNA]</scope>
    <source>
        <strain evidence="6 7">TSB47</strain>
    </source>
</reference>
<evidence type="ECO:0000256" key="2">
    <source>
        <dbReference type="SAM" id="Phobius"/>
    </source>
</evidence>
<organism evidence="6 7">
    <name type="scientific">Termitidicoccus mucosus</name>
    <dbReference type="NCBI Taxonomy" id="1184151"/>
    <lineage>
        <taxon>Bacteria</taxon>
        <taxon>Pseudomonadati</taxon>
        <taxon>Verrucomicrobiota</taxon>
        <taxon>Opitutia</taxon>
        <taxon>Opitutales</taxon>
        <taxon>Opitutaceae</taxon>
        <taxon>Termitidicoccus</taxon>
    </lineage>
</organism>
<dbReference type="PANTHER" id="PTHR46388">
    <property type="entry name" value="NHL REPEAT-CONTAINING PROTEIN 2"/>
    <property type="match status" value="1"/>
</dbReference>
<dbReference type="SMART" id="SM00060">
    <property type="entry name" value="FN3"/>
    <property type="match status" value="1"/>
</dbReference>
<evidence type="ECO:0000256" key="1">
    <source>
        <dbReference type="SAM" id="MobiDB-lite"/>
    </source>
</evidence>
<keyword evidence="7" id="KW-1185">Reference proteome</keyword>
<keyword evidence="2" id="KW-1133">Transmembrane helix</keyword>
<feature type="region of interest" description="Disordered" evidence="1">
    <location>
        <begin position="1654"/>
        <end position="1677"/>
    </location>
</feature>
<dbReference type="InterPro" id="IPR013783">
    <property type="entry name" value="Ig-like_fold"/>
</dbReference>
<protein>
    <recommendedName>
        <fullName evidence="8">Ig-like domain-containing protein</fullName>
    </recommendedName>
</protein>
<dbReference type="EMBL" id="LRRQ01000170">
    <property type="protein sequence ID" value="OAM87518.1"/>
    <property type="molecule type" value="Genomic_DNA"/>
</dbReference>
<dbReference type="Gene3D" id="2.60.40.10">
    <property type="entry name" value="Immunoglobulins"/>
    <property type="match status" value="2"/>
</dbReference>
<keyword evidence="3" id="KW-0732">Signal</keyword>
<feature type="transmembrane region" description="Helical" evidence="2">
    <location>
        <begin position="1685"/>
        <end position="1706"/>
    </location>
</feature>
<dbReference type="InterPro" id="IPR011042">
    <property type="entry name" value="6-blade_b-propeller_TolB-like"/>
</dbReference>
<evidence type="ECO:0000259" key="4">
    <source>
        <dbReference type="PROSITE" id="PS50835"/>
    </source>
</evidence>
<dbReference type="PROSITE" id="PS50853">
    <property type="entry name" value="FN3"/>
    <property type="match status" value="1"/>
</dbReference>
<dbReference type="Gene3D" id="2.120.10.30">
    <property type="entry name" value="TolB, C-terminal domain"/>
    <property type="match status" value="3"/>
</dbReference>
<accession>A0A178ICQ5</accession>
<feature type="domain" description="Ig-like" evidence="4">
    <location>
        <begin position="1255"/>
        <end position="1334"/>
    </location>
</feature>
<evidence type="ECO:0000259" key="5">
    <source>
        <dbReference type="PROSITE" id="PS50853"/>
    </source>
</evidence>